<dbReference type="NCBIfam" id="TIGR03352">
    <property type="entry name" value="VI_chp_3"/>
    <property type="match status" value="1"/>
</dbReference>
<reference evidence="2" key="1">
    <citation type="submission" date="2009-04" db="EMBL/GenBank/DDBJ databases">
        <title>Novel enterobacterial integrative and conjugative elements (ICEs), including a mobilisable relateive of SPI-7.</title>
        <authorList>
            <person name="Seth-Smith H.M."/>
        </authorList>
    </citation>
    <scope>NUCLEOTIDE SEQUENCE</scope>
    <source>
        <strain evidence="2">Y69</strain>
    </source>
</reference>
<evidence type="ECO:0000256" key="1">
    <source>
        <dbReference type="SAM" id="MobiDB-lite"/>
    </source>
</evidence>
<name>F2Q850_YEREN</name>
<dbReference type="Pfam" id="PF12790">
    <property type="entry name" value="T6SS-SciN"/>
    <property type="match status" value="1"/>
</dbReference>
<dbReference type="AlphaFoldDB" id="F2Q850"/>
<accession>F2Q850</accession>
<dbReference type="PROSITE" id="PS51257">
    <property type="entry name" value="PROKAR_LIPOPROTEIN"/>
    <property type="match status" value="1"/>
</dbReference>
<proteinExistence type="predicted"/>
<dbReference type="InterPro" id="IPR038706">
    <property type="entry name" value="Type_VI_SciN-like_sf"/>
</dbReference>
<dbReference type="EMBL" id="FN298493">
    <property type="protein sequence ID" value="CAX67781.1"/>
    <property type="molecule type" value="Genomic_DNA"/>
</dbReference>
<dbReference type="InterPro" id="IPR017734">
    <property type="entry name" value="T6SS_SciN"/>
</dbReference>
<dbReference type="Gene3D" id="2.60.40.4150">
    <property type="entry name" value="Type VI secretion system, lipoprotein SciN"/>
    <property type="match status" value="1"/>
</dbReference>
<feature type="region of interest" description="Disordered" evidence="1">
    <location>
        <begin position="182"/>
        <end position="216"/>
    </location>
</feature>
<protein>
    <submittedName>
        <fullName evidence="2">Putative lipoprotein</fullName>
    </submittedName>
</protein>
<sequence>MKLHGGMISLILSICVISGCAMPEEFSQEEALQAVTASYAGGAITVQLRAEPTLNTVNGLPNSCTVLLLQAKDKASLNKILSNPAALKGLFAGVGAEGNLLQVDRYTMMPGQDSTLHINRAQNTRSVALVAGYYPYPMKQHRVLVDIPVKSAKSGWWKPEWWAGLGPLNIAVTMGSDRISRLEEAPKEGKSTVVSATTDYEAEDEAEEDAEKGEKS</sequence>
<feature type="compositionally biased region" description="Acidic residues" evidence="1">
    <location>
        <begin position="200"/>
        <end position="216"/>
    </location>
</feature>
<evidence type="ECO:0000313" key="2">
    <source>
        <dbReference type="EMBL" id="CAX67781.1"/>
    </source>
</evidence>
<gene>
    <name evidence="2" type="ORF">Y69_0033</name>
</gene>
<keyword evidence="2" id="KW-0449">Lipoprotein</keyword>
<organism evidence="2">
    <name type="scientific">Yersinia enterocolitica</name>
    <dbReference type="NCBI Taxonomy" id="630"/>
    <lineage>
        <taxon>Bacteria</taxon>
        <taxon>Pseudomonadati</taxon>
        <taxon>Pseudomonadota</taxon>
        <taxon>Gammaproteobacteria</taxon>
        <taxon>Enterobacterales</taxon>
        <taxon>Yersiniaceae</taxon>
        <taxon>Yersinia</taxon>
    </lineage>
</organism>